<dbReference type="Proteomes" id="UP000030147">
    <property type="component" value="Unassembled WGS sequence"/>
</dbReference>
<dbReference type="Gene3D" id="3.30.200.20">
    <property type="entry name" value="Phosphorylase Kinase, domain 1"/>
    <property type="match status" value="1"/>
</dbReference>
<evidence type="ECO:0000313" key="2">
    <source>
        <dbReference type="EMBL" id="KGP74214.1"/>
    </source>
</evidence>
<keyword evidence="1 2" id="KW-0418">Kinase</keyword>
<dbReference type="eggNOG" id="COG3001">
    <property type="taxonomic scope" value="Bacteria"/>
</dbReference>
<dbReference type="Pfam" id="PF03881">
    <property type="entry name" value="Fructosamin_kin"/>
    <property type="match status" value="1"/>
</dbReference>
<reference evidence="2 3" key="1">
    <citation type="journal article" date="2015" name="Stand. Genomic Sci.">
        <title>High quality draft genome sequence of the moderately halophilic bacterium Pontibacillus yanchengensis Y32(T) and comparison among Pontibacillus genomes.</title>
        <authorList>
            <person name="Huang J."/>
            <person name="Qiao Z.X."/>
            <person name="Tang J.W."/>
            <person name="Wang G."/>
        </authorList>
    </citation>
    <scope>NUCLEOTIDE SEQUENCE [LARGE SCALE GENOMIC DNA]</scope>
    <source>
        <strain evidence="2 3">Y32</strain>
    </source>
</reference>
<gene>
    <name evidence="2" type="ORF">N782_09240</name>
</gene>
<keyword evidence="3" id="KW-1185">Reference proteome</keyword>
<name>A0A0A2TF76_9BACI</name>
<dbReference type="InterPro" id="IPR011009">
    <property type="entry name" value="Kinase-like_dom_sf"/>
</dbReference>
<proteinExistence type="inferred from homology"/>
<dbReference type="PANTHER" id="PTHR12149">
    <property type="entry name" value="FRUCTOSAMINE 3 KINASE-RELATED PROTEIN"/>
    <property type="match status" value="1"/>
</dbReference>
<dbReference type="OrthoDB" id="5291879at2"/>
<dbReference type="Gene3D" id="3.90.1200.10">
    <property type="match status" value="1"/>
</dbReference>
<dbReference type="EMBL" id="AVBF01000004">
    <property type="protein sequence ID" value="KGP74214.1"/>
    <property type="molecule type" value="Genomic_DNA"/>
</dbReference>
<dbReference type="AlphaFoldDB" id="A0A0A2TF76"/>
<evidence type="ECO:0000256" key="1">
    <source>
        <dbReference type="PIRNR" id="PIRNR006221"/>
    </source>
</evidence>
<dbReference type="STRING" id="1385514.N782_09240"/>
<dbReference type="SUPFAM" id="SSF56112">
    <property type="entry name" value="Protein kinase-like (PK-like)"/>
    <property type="match status" value="1"/>
</dbReference>
<dbReference type="GO" id="GO:0016301">
    <property type="term" value="F:kinase activity"/>
    <property type="evidence" value="ECO:0007669"/>
    <property type="project" value="UniProtKB-UniRule"/>
</dbReference>
<sequence length="290" mass="33617">MKKHIQHALEHIGDTSNIDTIKQVGGGDINQAYYVRTKQQEYFIKGNQGIPPHFFRVEAKGLQLMKDTQTVRVPEVYYYDEPASKQEQGVLALEWIEGNKERDTEELLGRQLANMHKHFGKAHGFEEDTFIGSLPQPNGWYDNWVDYYHDSRLVSQYNIAAEKGVLHGGRKQRLQKVMERLPQWVDTQAKPSLLHGDLWGGNWMTGPEGEPVLIDPSIFYGDHAFEIAFTELFGGYSDTFYRAYKEQFPLPAHYEDSKDLYQLYYLLVHLNLFGEMYGGSVDRILKRYVD</sequence>
<dbReference type="PIRSF" id="PIRSF006221">
    <property type="entry name" value="Ketosamine-3-kinase"/>
    <property type="match status" value="1"/>
</dbReference>
<comment type="caution">
    <text evidence="2">The sequence shown here is derived from an EMBL/GenBank/DDBJ whole genome shotgun (WGS) entry which is preliminary data.</text>
</comment>
<accession>A0A0A2TF76</accession>
<organism evidence="2 3">
    <name type="scientific">Pontibacillus yanchengensis Y32</name>
    <dbReference type="NCBI Taxonomy" id="1385514"/>
    <lineage>
        <taxon>Bacteria</taxon>
        <taxon>Bacillati</taxon>
        <taxon>Bacillota</taxon>
        <taxon>Bacilli</taxon>
        <taxon>Bacillales</taxon>
        <taxon>Bacillaceae</taxon>
        <taxon>Pontibacillus</taxon>
    </lineage>
</organism>
<dbReference type="InterPro" id="IPR016477">
    <property type="entry name" value="Fructo-/Ketosamine-3-kinase"/>
</dbReference>
<comment type="similarity">
    <text evidence="1">Belongs to the fructosamine kinase family.</text>
</comment>
<dbReference type="RefSeq" id="WP_036815849.1">
    <property type="nucleotide sequence ID" value="NZ_AVBF01000004.1"/>
</dbReference>
<evidence type="ECO:0000313" key="3">
    <source>
        <dbReference type="Proteomes" id="UP000030147"/>
    </source>
</evidence>
<dbReference type="PANTHER" id="PTHR12149:SF8">
    <property type="entry name" value="PROTEIN-RIBULOSAMINE 3-KINASE"/>
    <property type="match status" value="1"/>
</dbReference>
<keyword evidence="1" id="KW-0808">Transferase</keyword>
<protein>
    <submittedName>
        <fullName evidence="2">Fructosamine kinase</fullName>
    </submittedName>
</protein>